<gene>
    <name evidence="5" type="ORF">E2C06_20485</name>
</gene>
<evidence type="ECO:0000313" key="5">
    <source>
        <dbReference type="EMBL" id="TDH60747.1"/>
    </source>
</evidence>
<dbReference type="PANTHER" id="PTHR30011:SF16">
    <property type="entry name" value="C2H2 FINGER DOMAIN TRANSCRIPTION FACTOR (EUROFUNG)-RELATED"/>
    <property type="match status" value="1"/>
</dbReference>
<dbReference type="Proteomes" id="UP000295096">
    <property type="component" value="Unassembled WGS sequence"/>
</dbReference>
<protein>
    <recommendedName>
        <fullName evidence="7">LLM class flavin-dependent oxidoreductase</fullName>
    </recommendedName>
</protein>
<keyword evidence="3" id="KW-0560">Oxidoreductase</keyword>
<dbReference type="AlphaFoldDB" id="A0A4R5QED1"/>
<reference evidence="5 6" key="1">
    <citation type="journal article" date="2016" name="J. Microbiol.">
        <title>Dankookia rubra gen. nov., sp. nov., an alphaproteobacterium isolated from sediment of a shallow stream.</title>
        <authorList>
            <person name="Kim W.H."/>
            <person name="Kim D.H."/>
            <person name="Kang K."/>
            <person name="Ahn T.Y."/>
        </authorList>
    </citation>
    <scope>NUCLEOTIDE SEQUENCE [LARGE SCALE GENOMIC DNA]</scope>
    <source>
        <strain evidence="5 6">JCM30602</strain>
    </source>
</reference>
<evidence type="ECO:0008006" key="7">
    <source>
        <dbReference type="Google" id="ProtNLM"/>
    </source>
</evidence>
<comment type="caution">
    <text evidence="5">The sequence shown here is derived from an EMBL/GenBank/DDBJ whole genome shotgun (WGS) entry which is preliminary data.</text>
</comment>
<evidence type="ECO:0000256" key="4">
    <source>
        <dbReference type="ARBA" id="ARBA00023033"/>
    </source>
</evidence>
<evidence type="ECO:0000256" key="2">
    <source>
        <dbReference type="ARBA" id="ARBA00022643"/>
    </source>
</evidence>
<evidence type="ECO:0000313" key="6">
    <source>
        <dbReference type="Proteomes" id="UP000295096"/>
    </source>
</evidence>
<dbReference type="InterPro" id="IPR036661">
    <property type="entry name" value="Luciferase-like_sf"/>
</dbReference>
<proteinExistence type="predicted"/>
<dbReference type="EMBL" id="SMSJ01000032">
    <property type="protein sequence ID" value="TDH60747.1"/>
    <property type="molecule type" value="Genomic_DNA"/>
</dbReference>
<evidence type="ECO:0000256" key="3">
    <source>
        <dbReference type="ARBA" id="ARBA00023002"/>
    </source>
</evidence>
<sequence length="90" mass="9979">MPVIVGDACQMADAVEDWVEQTGVDGLNLAYAVLPETFEDVARHLVSELQRRGRYKREYRSGTLCNKLFGRPRLPGWHPAAAHCRGAASP</sequence>
<dbReference type="SUPFAM" id="SSF51679">
    <property type="entry name" value="Bacterial luciferase-like"/>
    <property type="match status" value="1"/>
</dbReference>
<evidence type="ECO:0000256" key="1">
    <source>
        <dbReference type="ARBA" id="ARBA00022630"/>
    </source>
</evidence>
<organism evidence="5 6">
    <name type="scientific">Dankookia rubra</name>
    <dbReference type="NCBI Taxonomy" id="1442381"/>
    <lineage>
        <taxon>Bacteria</taxon>
        <taxon>Pseudomonadati</taxon>
        <taxon>Pseudomonadota</taxon>
        <taxon>Alphaproteobacteria</taxon>
        <taxon>Acetobacterales</taxon>
        <taxon>Roseomonadaceae</taxon>
        <taxon>Dankookia</taxon>
    </lineage>
</organism>
<accession>A0A4R5QED1</accession>
<dbReference type="Gene3D" id="3.20.20.30">
    <property type="entry name" value="Luciferase-like domain"/>
    <property type="match status" value="1"/>
</dbReference>
<dbReference type="GO" id="GO:0004497">
    <property type="term" value="F:monooxygenase activity"/>
    <property type="evidence" value="ECO:0007669"/>
    <property type="project" value="UniProtKB-KW"/>
</dbReference>
<keyword evidence="6" id="KW-1185">Reference proteome</keyword>
<dbReference type="RefSeq" id="WP_133290472.1">
    <property type="nucleotide sequence ID" value="NZ_SMSJ01000032.1"/>
</dbReference>
<dbReference type="PANTHER" id="PTHR30011">
    <property type="entry name" value="ALKANESULFONATE MONOOXYGENASE-RELATED"/>
    <property type="match status" value="1"/>
</dbReference>
<keyword evidence="1" id="KW-0285">Flavoprotein</keyword>
<dbReference type="InterPro" id="IPR051260">
    <property type="entry name" value="Diverse_substr_monoxygenases"/>
</dbReference>
<dbReference type="GO" id="GO:0016705">
    <property type="term" value="F:oxidoreductase activity, acting on paired donors, with incorporation or reduction of molecular oxygen"/>
    <property type="evidence" value="ECO:0007669"/>
    <property type="project" value="InterPro"/>
</dbReference>
<name>A0A4R5QED1_9PROT</name>
<keyword evidence="2" id="KW-0288">FMN</keyword>
<keyword evidence="4" id="KW-0503">Monooxygenase</keyword>